<evidence type="ECO:0000256" key="8">
    <source>
        <dbReference type="ARBA" id="ARBA00022777"/>
    </source>
</evidence>
<keyword evidence="5 18" id="KW-0732">Signal</keyword>
<dbReference type="SMART" id="SM00220">
    <property type="entry name" value="S_TKc"/>
    <property type="match status" value="1"/>
</dbReference>
<dbReference type="Gene3D" id="3.30.430.20">
    <property type="entry name" value="Gnk2 domain, C-X8-C-X2-C motif"/>
    <property type="match status" value="2"/>
</dbReference>
<dbReference type="EMBL" id="JBEAFC010000005">
    <property type="protein sequence ID" value="KAL1556335.1"/>
    <property type="molecule type" value="Genomic_DNA"/>
</dbReference>
<keyword evidence="11 17" id="KW-0472">Membrane</keyword>
<keyword evidence="8 21" id="KW-0418">Kinase</keyword>
<dbReference type="CDD" id="cd23509">
    <property type="entry name" value="Gnk2-like"/>
    <property type="match status" value="2"/>
</dbReference>
<dbReference type="InterPro" id="IPR008271">
    <property type="entry name" value="Ser/Thr_kinase_AS"/>
</dbReference>
<feature type="domain" description="Gnk2-homologous" evidence="20">
    <location>
        <begin position="19"/>
        <end position="121"/>
    </location>
</feature>
<comment type="subcellular location">
    <subcellularLocation>
        <location evidence="1">Membrane</location>
        <topology evidence="1">Single-pass membrane protein</topology>
    </subcellularLocation>
</comment>
<accession>A0ABD1HIQ9</accession>
<dbReference type="InterPro" id="IPR011009">
    <property type="entry name" value="Kinase-like_dom_sf"/>
</dbReference>
<dbReference type="Gene3D" id="3.30.200.20">
    <property type="entry name" value="Phosphorylase Kinase, domain 1"/>
    <property type="match status" value="1"/>
</dbReference>
<keyword evidence="10 17" id="KW-1133">Transmembrane helix</keyword>
<evidence type="ECO:0000313" key="21">
    <source>
        <dbReference type="EMBL" id="KAL1556335.1"/>
    </source>
</evidence>
<feature type="binding site" evidence="16">
    <location>
        <position position="363"/>
    </location>
    <ligand>
        <name>ATP</name>
        <dbReference type="ChEBI" id="CHEBI:30616"/>
    </ligand>
</feature>
<dbReference type="GO" id="GO:0004674">
    <property type="term" value="F:protein serine/threonine kinase activity"/>
    <property type="evidence" value="ECO:0007669"/>
    <property type="project" value="UniProtKB-KW"/>
</dbReference>
<keyword evidence="3 21" id="KW-0808">Transferase</keyword>
<dbReference type="CDD" id="cd14066">
    <property type="entry name" value="STKc_IRAK"/>
    <property type="match status" value="1"/>
</dbReference>
<dbReference type="GO" id="GO:0006950">
    <property type="term" value="P:response to stress"/>
    <property type="evidence" value="ECO:0007669"/>
    <property type="project" value="UniProtKB-ARBA"/>
</dbReference>
<comment type="catalytic activity">
    <reaction evidence="15">
        <text>L-threonyl-[protein] + ATP = O-phospho-L-threonyl-[protein] + ADP + H(+)</text>
        <dbReference type="Rhea" id="RHEA:46608"/>
        <dbReference type="Rhea" id="RHEA-COMP:11060"/>
        <dbReference type="Rhea" id="RHEA-COMP:11605"/>
        <dbReference type="ChEBI" id="CHEBI:15378"/>
        <dbReference type="ChEBI" id="CHEBI:30013"/>
        <dbReference type="ChEBI" id="CHEBI:30616"/>
        <dbReference type="ChEBI" id="CHEBI:61977"/>
        <dbReference type="ChEBI" id="CHEBI:456216"/>
    </reaction>
</comment>
<dbReference type="PROSITE" id="PS50011">
    <property type="entry name" value="PROTEIN_KINASE_DOM"/>
    <property type="match status" value="1"/>
</dbReference>
<dbReference type="InterPro" id="IPR000719">
    <property type="entry name" value="Prot_kinase_dom"/>
</dbReference>
<feature type="chain" id="PRO_5044789199" evidence="18">
    <location>
        <begin position="22"/>
        <end position="658"/>
    </location>
</feature>
<dbReference type="FunFam" id="1.10.510.10:FF:000129">
    <property type="entry name" value="cysteine-rich receptor-like protein kinase 10"/>
    <property type="match status" value="1"/>
</dbReference>
<feature type="signal peptide" evidence="18">
    <location>
        <begin position="1"/>
        <end position="21"/>
    </location>
</feature>
<name>A0ABD1HIQ9_SALDI</name>
<reference evidence="21 22" key="1">
    <citation type="submission" date="2024-06" db="EMBL/GenBank/DDBJ databases">
        <title>A chromosome level genome sequence of Diviner's sage (Salvia divinorum).</title>
        <authorList>
            <person name="Ford S.A."/>
            <person name="Ro D.-K."/>
            <person name="Ness R.W."/>
            <person name="Phillips M.A."/>
        </authorList>
    </citation>
    <scope>NUCLEOTIDE SEQUENCE [LARGE SCALE GENOMIC DNA]</scope>
    <source>
        <strain evidence="21">SAF-2024a</strain>
        <tissue evidence="21">Leaf</tissue>
    </source>
</reference>
<evidence type="ECO:0000256" key="1">
    <source>
        <dbReference type="ARBA" id="ARBA00004167"/>
    </source>
</evidence>
<evidence type="ECO:0000256" key="15">
    <source>
        <dbReference type="ARBA" id="ARBA00047951"/>
    </source>
</evidence>
<evidence type="ECO:0000256" key="4">
    <source>
        <dbReference type="ARBA" id="ARBA00022692"/>
    </source>
</evidence>
<feature type="domain" description="Protein kinase" evidence="19">
    <location>
        <begin position="335"/>
        <end position="614"/>
    </location>
</feature>
<evidence type="ECO:0000256" key="12">
    <source>
        <dbReference type="ARBA" id="ARBA00023170"/>
    </source>
</evidence>
<comment type="catalytic activity">
    <reaction evidence="14">
        <text>L-seryl-[protein] + ATP = O-phospho-L-seryl-[protein] + ADP + H(+)</text>
        <dbReference type="Rhea" id="RHEA:17989"/>
        <dbReference type="Rhea" id="RHEA-COMP:9863"/>
        <dbReference type="Rhea" id="RHEA-COMP:11604"/>
        <dbReference type="ChEBI" id="CHEBI:15378"/>
        <dbReference type="ChEBI" id="CHEBI:29999"/>
        <dbReference type="ChEBI" id="CHEBI:30616"/>
        <dbReference type="ChEBI" id="CHEBI:83421"/>
        <dbReference type="ChEBI" id="CHEBI:456216"/>
    </reaction>
</comment>
<dbReference type="Gene3D" id="1.10.510.10">
    <property type="entry name" value="Transferase(Phosphotransferase) domain 1"/>
    <property type="match status" value="1"/>
</dbReference>
<evidence type="ECO:0000256" key="18">
    <source>
        <dbReference type="SAM" id="SignalP"/>
    </source>
</evidence>
<keyword evidence="12" id="KW-0675">Receptor</keyword>
<dbReference type="GO" id="GO:0005524">
    <property type="term" value="F:ATP binding"/>
    <property type="evidence" value="ECO:0007669"/>
    <property type="project" value="UniProtKB-UniRule"/>
</dbReference>
<dbReference type="PANTHER" id="PTHR27002:SF1073">
    <property type="entry name" value="CYSTEINE-RICH RECEPTOR-LIKE PROTEIN KINASE 29"/>
    <property type="match status" value="1"/>
</dbReference>
<dbReference type="InterPro" id="IPR002902">
    <property type="entry name" value="GNK2"/>
</dbReference>
<evidence type="ECO:0000256" key="17">
    <source>
        <dbReference type="SAM" id="Phobius"/>
    </source>
</evidence>
<dbReference type="PROSITE" id="PS51473">
    <property type="entry name" value="GNK2"/>
    <property type="match status" value="2"/>
</dbReference>
<evidence type="ECO:0000256" key="5">
    <source>
        <dbReference type="ARBA" id="ARBA00022729"/>
    </source>
</evidence>
<dbReference type="EC" id="2.7.11.1" evidence="21"/>
<dbReference type="FunFam" id="3.30.200.20:FF:000142">
    <property type="entry name" value="Cysteine-rich receptor-like protein kinase 10"/>
    <property type="match status" value="1"/>
</dbReference>
<evidence type="ECO:0000259" key="20">
    <source>
        <dbReference type="PROSITE" id="PS51473"/>
    </source>
</evidence>
<dbReference type="Pfam" id="PF07714">
    <property type="entry name" value="PK_Tyr_Ser-Thr"/>
    <property type="match status" value="1"/>
</dbReference>
<evidence type="ECO:0000256" key="13">
    <source>
        <dbReference type="ARBA" id="ARBA00023180"/>
    </source>
</evidence>
<evidence type="ECO:0000256" key="14">
    <source>
        <dbReference type="ARBA" id="ARBA00047558"/>
    </source>
</evidence>
<dbReference type="PROSITE" id="PS00107">
    <property type="entry name" value="PROTEIN_KINASE_ATP"/>
    <property type="match status" value="1"/>
</dbReference>
<keyword evidence="9 16" id="KW-0067">ATP-binding</keyword>
<evidence type="ECO:0000256" key="16">
    <source>
        <dbReference type="PROSITE-ProRule" id="PRU10141"/>
    </source>
</evidence>
<keyword evidence="4 17" id="KW-0812">Transmembrane</keyword>
<evidence type="ECO:0000256" key="7">
    <source>
        <dbReference type="ARBA" id="ARBA00022741"/>
    </source>
</evidence>
<keyword evidence="2 21" id="KW-0723">Serine/threonine-protein kinase</keyword>
<keyword evidence="7 16" id="KW-0547">Nucleotide-binding</keyword>
<evidence type="ECO:0000256" key="11">
    <source>
        <dbReference type="ARBA" id="ARBA00023136"/>
    </source>
</evidence>
<dbReference type="GO" id="GO:0016020">
    <property type="term" value="C:membrane"/>
    <property type="evidence" value="ECO:0007669"/>
    <property type="project" value="UniProtKB-SubCell"/>
</dbReference>
<dbReference type="Proteomes" id="UP001567538">
    <property type="component" value="Unassembled WGS sequence"/>
</dbReference>
<gene>
    <name evidence="21" type="ORF">AAHA92_11978</name>
</gene>
<organism evidence="21 22">
    <name type="scientific">Salvia divinorum</name>
    <name type="common">Maria pastora</name>
    <name type="synonym">Diviner's sage</name>
    <dbReference type="NCBI Taxonomy" id="28513"/>
    <lineage>
        <taxon>Eukaryota</taxon>
        <taxon>Viridiplantae</taxon>
        <taxon>Streptophyta</taxon>
        <taxon>Embryophyta</taxon>
        <taxon>Tracheophyta</taxon>
        <taxon>Spermatophyta</taxon>
        <taxon>Magnoliopsida</taxon>
        <taxon>eudicotyledons</taxon>
        <taxon>Gunneridae</taxon>
        <taxon>Pentapetalae</taxon>
        <taxon>asterids</taxon>
        <taxon>lamiids</taxon>
        <taxon>Lamiales</taxon>
        <taxon>Lamiaceae</taxon>
        <taxon>Nepetoideae</taxon>
        <taxon>Mentheae</taxon>
        <taxon>Salviinae</taxon>
        <taxon>Salvia</taxon>
        <taxon>Salvia subgen. Calosphace</taxon>
    </lineage>
</organism>
<dbReference type="SUPFAM" id="SSF56112">
    <property type="entry name" value="Protein kinase-like (PK-like)"/>
    <property type="match status" value="1"/>
</dbReference>
<dbReference type="AlphaFoldDB" id="A0ABD1HIQ9"/>
<evidence type="ECO:0000256" key="9">
    <source>
        <dbReference type="ARBA" id="ARBA00022840"/>
    </source>
</evidence>
<evidence type="ECO:0000256" key="10">
    <source>
        <dbReference type="ARBA" id="ARBA00022989"/>
    </source>
</evidence>
<keyword evidence="13" id="KW-0325">Glycoprotein</keyword>
<dbReference type="PANTHER" id="PTHR27002">
    <property type="entry name" value="RECEPTOR-LIKE SERINE/THREONINE-PROTEIN KINASE SD1-8"/>
    <property type="match status" value="1"/>
</dbReference>
<proteinExistence type="predicted"/>
<dbReference type="InterPro" id="IPR001245">
    <property type="entry name" value="Ser-Thr/Tyr_kinase_cat_dom"/>
</dbReference>
<dbReference type="PROSITE" id="PS00108">
    <property type="entry name" value="PROTEIN_KINASE_ST"/>
    <property type="match status" value="1"/>
</dbReference>
<evidence type="ECO:0000313" key="22">
    <source>
        <dbReference type="Proteomes" id="UP001567538"/>
    </source>
</evidence>
<feature type="domain" description="Gnk2-homologous" evidence="20">
    <location>
        <begin position="128"/>
        <end position="233"/>
    </location>
</feature>
<evidence type="ECO:0000256" key="3">
    <source>
        <dbReference type="ARBA" id="ARBA00022679"/>
    </source>
</evidence>
<keyword evidence="6" id="KW-0677">Repeat</keyword>
<evidence type="ECO:0000256" key="2">
    <source>
        <dbReference type="ARBA" id="ARBA00022527"/>
    </source>
</evidence>
<sequence length="658" mass="73127">MTTRTCVLLIILAILSDAVTPQNYGCFGGNYTTNGTYSTNLNSLISSLPPNIQHNGFYNATAGQPSDRAYATALCRTDFQLEACRTCLREAAPELLRLCPNRRQGILFRDTCTLRYSDESLADGAATDGYTIYAKSSRTAPNPEQFNQELRGLLKDLRAQAAAGGPLMKIAAGNETETDFQTIFALVQCVPYLTETRCDQCLISAEQHVCCDGNTGVRVYMPGCYTQYEVVPMYNITRIQEVRAITSPLPPPPLVPVPVPVPVPSSPGNTNRTVIIVLVPIVASLLLAVCVGLIVRKRFKKKTEHTTLQGEQEVVSAEESLLYDFKQLAAATDNFSNSNKLGEGGFGAVYKGKLQSGQQIAVKRLSRNSRQGELEFKNEIVLMAKLEHRNLVRLLGFSLQGSERLLVYEFVQNGSLDCSIFDPMKRLLINWESRYKIIKGIAKGLVYLHEESRVRIIHRDLKASNILLDGDKNSKISDFGISRLFQQDETRANTHRIVGTYGYMAPEYARHGDFSIKSDVYSFGVLVLEIVSGQSNSSFKNVEKGESVEYMLSYAWRNWCAGRARKLIDPALMSASTPLHDIMRCIHIGLLCVQKNARDRPTMSSVLIMLHSFSATFPVPLEPAFFIPGGEEDMTRSLEIKPTEFSINEASITKLHPR</sequence>
<protein>
    <submittedName>
        <fullName evidence="21">Non-specific serine/threonine protein kinase</fullName>
        <ecNumber evidence="21">2.7.11.1</ecNumber>
    </submittedName>
</protein>
<evidence type="ECO:0000256" key="6">
    <source>
        <dbReference type="ARBA" id="ARBA00022737"/>
    </source>
</evidence>
<dbReference type="InterPro" id="IPR038408">
    <property type="entry name" value="GNK2_sf"/>
</dbReference>
<comment type="caution">
    <text evidence="21">The sequence shown here is derived from an EMBL/GenBank/DDBJ whole genome shotgun (WGS) entry which is preliminary data.</text>
</comment>
<dbReference type="Pfam" id="PF01657">
    <property type="entry name" value="Stress-antifung"/>
    <property type="match status" value="2"/>
</dbReference>
<evidence type="ECO:0000259" key="19">
    <source>
        <dbReference type="PROSITE" id="PS50011"/>
    </source>
</evidence>
<dbReference type="InterPro" id="IPR017441">
    <property type="entry name" value="Protein_kinase_ATP_BS"/>
</dbReference>
<keyword evidence="22" id="KW-1185">Reference proteome</keyword>
<feature type="transmembrane region" description="Helical" evidence="17">
    <location>
        <begin position="274"/>
        <end position="295"/>
    </location>
</feature>